<dbReference type="Pfam" id="PF04146">
    <property type="entry name" value="YTH"/>
    <property type="match status" value="1"/>
</dbReference>
<evidence type="ECO:0000313" key="5">
    <source>
        <dbReference type="Proteomes" id="UP000541444"/>
    </source>
</evidence>
<dbReference type="EMBL" id="JACGCM010002109">
    <property type="protein sequence ID" value="KAF6144808.1"/>
    <property type="molecule type" value="Genomic_DNA"/>
</dbReference>
<accession>A0A7J7LQI6</accession>
<evidence type="ECO:0000256" key="2">
    <source>
        <dbReference type="SAM" id="MobiDB-lite"/>
    </source>
</evidence>
<comment type="caution">
    <text evidence="4">The sequence shown here is derived from an EMBL/GenBank/DDBJ whole genome shotgun (WGS) entry which is preliminary data.</text>
</comment>
<gene>
    <name evidence="4" type="ORF">GIB67_038907</name>
</gene>
<protein>
    <recommendedName>
        <fullName evidence="1">YTH domain-containing family protein</fullName>
    </recommendedName>
</protein>
<dbReference type="CDD" id="cd21134">
    <property type="entry name" value="YTH"/>
    <property type="match status" value="1"/>
</dbReference>
<dbReference type="InterPro" id="IPR007275">
    <property type="entry name" value="YTH_domain"/>
</dbReference>
<feature type="domain" description="YTH" evidence="3">
    <location>
        <begin position="155"/>
        <end position="287"/>
    </location>
</feature>
<dbReference type="Gene3D" id="3.10.590.10">
    <property type="entry name" value="ph1033 like domains"/>
    <property type="match status" value="2"/>
</dbReference>
<dbReference type="AlphaFoldDB" id="A0A7J7LQI6"/>
<evidence type="ECO:0000259" key="3">
    <source>
        <dbReference type="PROSITE" id="PS50882"/>
    </source>
</evidence>
<feature type="region of interest" description="Disordered" evidence="2">
    <location>
        <begin position="127"/>
        <end position="149"/>
    </location>
</feature>
<proteinExistence type="inferred from homology"/>
<organism evidence="4 5">
    <name type="scientific">Kingdonia uniflora</name>
    <dbReference type="NCBI Taxonomy" id="39325"/>
    <lineage>
        <taxon>Eukaryota</taxon>
        <taxon>Viridiplantae</taxon>
        <taxon>Streptophyta</taxon>
        <taxon>Embryophyta</taxon>
        <taxon>Tracheophyta</taxon>
        <taxon>Spermatophyta</taxon>
        <taxon>Magnoliopsida</taxon>
        <taxon>Ranunculales</taxon>
        <taxon>Circaeasteraceae</taxon>
        <taxon>Kingdonia</taxon>
    </lineage>
</organism>
<dbReference type="GO" id="GO:0061157">
    <property type="term" value="P:mRNA destabilization"/>
    <property type="evidence" value="ECO:0007669"/>
    <property type="project" value="TreeGrafter"/>
</dbReference>
<dbReference type="PROSITE" id="PS50882">
    <property type="entry name" value="YTH"/>
    <property type="match status" value="1"/>
</dbReference>
<keyword evidence="5" id="KW-1185">Reference proteome</keyword>
<dbReference type="PANTHER" id="PTHR12357">
    <property type="entry name" value="YTH YT521-B HOMOLOGY DOMAIN-CONTAINING"/>
    <property type="match status" value="1"/>
</dbReference>
<evidence type="ECO:0000256" key="1">
    <source>
        <dbReference type="RuleBase" id="RU369095"/>
    </source>
</evidence>
<name>A0A7J7LQI6_9MAGN</name>
<dbReference type="GO" id="GO:1990247">
    <property type="term" value="F:N6-methyladenosine-containing RNA reader activity"/>
    <property type="evidence" value="ECO:0007669"/>
    <property type="project" value="UniProtKB-UniRule"/>
</dbReference>
<dbReference type="InterPro" id="IPR045168">
    <property type="entry name" value="YTH_prot"/>
</dbReference>
<reference evidence="4 5" key="1">
    <citation type="journal article" date="2020" name="IScience">
        <title>Genome Sequencing of the Endangered Kingdonia uniflora (Circaeasteraceae, Ranunculales) Reveals Potential Mechanisms of Evolutionary Specialization.</title>
        <authorList>
            <person name="Sun Y."/>
            <person name="Deng T."/>
            <person name="Zhang A."/>
            <person name="Moore M.J."/>
            <person name="Landis J.B."/>
            <person name="Lin N."/>
            <person name="Zhang H."/>
            <person name="Zhang X."/>
            <person name="Huang J."/>
            <person name="Zhang X."/>
            <person name="Sun H."/>
            <person name="Wang H."/>
        </authorList>
    </citation>
    <scope>NUCLEOTIDE SEQUENCE [LARGE SCALE GENOMIC DNA]</scope>
    <source>
        <strain evidence="4">TB1705</strain>
        <tissue evidence="4">Leaf</tissue>
    </source>
</reference>
<feature type="region of interest" description="Disordered" evidence="2">
    <location>
        <begin position="53"/>
        <end position="75"/>
    </location>
</feature>
<dbReference type="OrthoDB" id="306690at2759"/>
<evidence type="ECO:0000313" key="4">
    <source>
        <dbReference type="EMBL" id="KAF6144808.1"/>
    </source>
</evidence>
<feature type="compositionally biased region" description="Polar residues" evidence="2">
    <location>
        <begin position="138"/>
        <end position="149"/>
    </location>
</feature>
<dbReference type="PANTHER" id="PTHR12357:SF92">
    <property type="entry name" value="YTH DOMAIN-CONTAINING FAMILY PROTEIN"/>
    <property type="match status" value="1"/>
</dbReference>
<comment type="function">
    <text evidence="1">Specifically recognizes and binds N6-methyladenosine (m6A)-containing RNAs, and regulates mRNA stability. M6A is a modification present at internal sites of mRNAs and some non-coding RNAs and plays a role in mRNA stability and processing.</text>
</comment>
<comment type="similarity">
    <text evidence="1">Belongs to the YTHDF family.</text>
</comment>
<dbReference type="GO" id="GO:0003729">
    <property type="term" value="F:mRNA binding"/>
    <property type="evidence" value="ECO:0007669"/>
    <property type="project" value="UniProtKB-UniRule"/>
</dbReference>
<sequence>MSLDGRADLGYVAPSNFGQIHSFGKRSEVSKANGALSKPFVANTSAAPRSVIHSASSQITQGRIPSSSVQSADHFSSGQVSSLQSSFKVTQPATGSLPSFGSSRGWAVADTVRPRLHYGGVSDNGNGFSDLLGDQNRGPRTNRSKSQWNPSVSIEAYTTKTGASKAQEKIFIYENNFNKDDFPVNYVDAKFYVIKSYSEDDVHKSIKYNVLETREMIGPVEFDNDMNFWQQDKWLGSFLVEWHFVKDVPNTIFRHIILENNENKPVTNSRDTQEIRFKQGTEMLNIFKTYMVKTSILDDLMYYEGRQKDMQEGKARIYGKSYSSYITSALVPINVPKHLVDNPSNSGKTLPVMDEVVPIKSGTTRFSSNGKENAEQNVFRDGNDVALKIGSLTIDRNQDELKSSAKNEDNNCDDLPNAGQIHPSVLSFVRMYLFSIS</sequence>
<dbReference type="GO" id="GO:0005737">
    <property type="term" value="C:cytoplasm"/>
    <property type="evidence" value="ECO:0007669"/>
    <property type="project" value="TreeGrafter"/>
</dbReference>
<keyword evidence="1" id="KW-0694">RNA-binding</keyword>
<feature type="compositionally biased region" description="Polar residues" evidence="2">
    <location>
        <begin position="53"/>
        <end position="74"/>
    </location>
</feature>
<dbReference type="Proteomes" id="UP000541444">
    <property type="component" value="Unassembled WGS sequence"/>
</dbReference>